<name>A0AB37K8E6_NEIME</name>
<evidence type="ECO:0000256" key="3">
    <source>
        <dbReference type="PIRSR" id="PIRSR640198-2"/>
    </source>
</evidence>
<dbReference type="EMBL" id="NVYQ01000167">
    <property type="protein sequence ID" value="RGB13952.1"/>
    <property type="molecule type" value="Genomic_DNA"/>
</dbReference>
<dbReference type="PROSITE" id="PS51459">
    <property type="entry name" value="FIDO"/>
    <property type="match status" value="1"/>
</dbReference>
<dbReference type="Pfam" id="PF21248">
    <property type="entry name" value="SoFic-like_C"/>
    <property type="match status" value="1"/>
</dbReference>
<feature type="binding site" evidence="3">
    <location>
        <begin position="239"/>
        <end position="240"/>
    </location>
    <ligand>
        <name>ATP</name>
        <dbReference type="ChEBI" id="CHEBI:30616"/>
    </ligand>
</feature>
<evidence type="ECO:0000256" key="1">
    <source>
        <dbReference type="PIRSR" id="PIRSR038925-1"/>
    </source>
</evidence>
<dbReference type="Pfam" id="PF13784">
    <property type="entry name" value="Fic_N"/>
    <property type="match status" value="1"/>
</dbReference>
<dbReference type="InterPro" id="IPR048770">
    <property type="entry name" value="SoFic-like_C"/>
</dbReference>
<gene>
    <name evidence="5" type="ORF">CIJ84_11095</name>
</gene>
<evidence type="ECO:0000313" key="6">
    <source>
        <dbReference type="Proteomes" id="UP000260504"/>
    </source>
</evidence>
<dbReference type="Pfam" id="PF02661">
    <property type="entry name" value="Fic"/>
    <property type="match status" value="1"/>
</dbReference>
<dbReference type="SUPFAM" id="SSF140931">
    <property type="entry name" value="Fic-like"/>
    <property type="match status" value="1"/>
</dbReference>
<dbReference type="NCBIfam" id="NF046030">
    <property type="entry name" value="ProtAdlyltaseSoFic"/>
    <property type="match status" value="1"/>
</dbReference>
<keyword evidence="1" id="KW-0547">Nucleotide-binding</keyword>
<feature type="binding site" evidence="1">
    <location>
        <position position="197"/>
    </location>
    <ligand>
        <name>ATP</name>
        <dbReference type="ChEBI" id="CHEBI:30616"/>
    </ligand>
</feature>
<dbReference type="AlphaFoldDB" id="A0AB37K8E6"/>
<dbReference type="PANTHER" id="PTHR13504">
    <property type="entry name" value="FIDO DOMAIN-CONTAINING PROTEIN DDB_G0283145"/>
    <property type="match status" value="1"/>
</dbReference>
<sequence>MSNWKPDIPYNDLPPLPPKQDIESKTILKRCIAARASLARLKQAAELIPNQAMLINTLPVMEARASSEIENIVTTTDKLFQSLQMDTERQDPATKEALQYRTALFAGYESLTSRPLCTQTAIMVCNAIKHPYEMAIRKTGGTALKGGNSGNVVYTPPEGEETIRGKLANWERFIHESGDLDPLIIMAAAHYQFEAIHPFTDGNGRTGRILNSLLLIEKGLLDLPILYLSRYIIENRADYYRLLLGVTERQDWESWIIYILDGVADTADWTVAKIDAIRRLFEQTRQHIRTHAQGIYTHELVNLLFEQPYTRIANLEAAGIAKRQTASKYLKELSDIGVLQEIAIGRDKLFIHPRLMELLRGEGNSFTSFQSLVKA</sequence>
<dbReference type="GO" id="GO:0005524">
    <property type="term" value="F:ATP binding"/>
    <property type="evidence" value="ECO:0007669"/>
    <property type="project" value="UniProtKB-KW"/>
</dbReference>
<organism evidence="5 6">
    <name type="scientific">Neisseria meningitidis</name>
    <dbReference type="NCBI Taxonomy" id="487"/>
    <lineage>
        <taxon>Bacteria</taxon>
        <taxon>Pseudomonadati</taxon>
        <taxon>Pseudomonadota</taxon>
        <taxon>Betaproteobacteria</taxon>
        <taxon>Neisseriales</taxon>
        <taxon>Neisseriaceae</taxon>
        <taxon>Neisseria</taxon>
    </lineage>
</organism>
<keyword evidence="1" id="KW-0067">ATP-binding</keyword>
<reference evidence="5 6" key="1">
    <citation type="submission" date="2017-08" db="EMBL/GenBank/DDBJ databases">
        <title>Meningococcal Conjunctivitis and Endemic Carriage at a Military Recruit Training Center.</title>
        <authorList>
            <person name="Bobb A.J."/>
            <person name="Galac M.R."/>
            <person name="Snesrud E."/>
            <person name="Clagett C.D."/>
        </authorList>
    </citation>
    <scope>NUCLEOTIDE SEQUENCE [LARGE SCALE GENOMIC DNA]</scope>
    <source>
        <strain evidence="5 6">MRSN431200</strain>
    </source>
</reference>
<feature type="active site" evidence="2">
    <location>
        <position position="197"/>
    </location>
</feature>
<dbReference type="PANTHER" id="PTHR13504:SF35">
    <property type="entry name" value="PROTEIN ADENYLYLTRANSFERASE SOFIC"/>
    <property type="match status" value="1"/>
</dbReference>
<dbReference type="RefSeq" id="WP_002223638.1">
    <property type="nucleotide sequence ID" value="NZ_FERE01000045.1"/>
</dbReference>
<feature type="binding site" evidence="3">
    <location>
        <begin position="201"/>
        <end position="208"/>
    </location>
    <ligand>
        <name>ATP</name>
        <dbReference type="ChEBI" id="CHEBI:30616"/>
    </ligand>
</feature>
<feature type="domain" description="Fido" evidence="4">
    <location>
        <begin position="111"/>
        <end position="261"/>
    </location>
</feature>
<dbReference type="InterPro" id="IPR025758">
    <property type="entry name" value="Fic/DOC_N"/>
</dbReference>
<evidence type="ECO:0000259" key="4">
    <source>
        <dbReference type="PROSITE" id="PS51459"/>
    </source>
</evidence>
<protein>
    <submittedName>
        <fullName evidence="5">Fic family protein</fullName>
    </submittedName>
</protein>
<dbReference type="Gene3D" id="1.10.3290.10">
    <property type="entry name" value="Fido-like domain"/>
    <property type="match status" value="1"/>
</dbReference>
<dbReference type="Proteomes" id="UP000260504">
    <property type="component" value="Unassembled WGS sequence"/>
</dbReference>
<evidence type="ECO:0000313" key="5">
    <source>
        <dbReference type="EMBL" id="RGB13952.1"/>
    </source>
</evidence>
<dbReference type="InterPro" id="IPR040198">
    <property type="entry name" value="Fido_containing"/>
</dbReference>
<dbReference type="InterPro" id="IPR026287">
    <property type="entry name" value="SoFic-like"/>
</dbReference>
<dbReference type="InterPro" id="IPR003812">
    <property type="entry name" value="Fido"/>
</dbReference>
<dbReference type="InterPro" id="IPR036597">
    <property type="entry name" value="Fido-like_dom_sf"/>
</dbReference>
<dbReference type="PIRSF" id="PIRSF038925">
    <property type="entry name" value="AMP-prot_trans"/>
    <property type="match status" value="1"/>
</dbReference>
<accession>A0AB37K8E6</accession>
<feature type="binding site" evidence="1">
    <location>
        <position position="70"/>
    </location>
    <ligand>
        <name>ATP</name>
        <dbReference type="ChEBI" id="CHEBI:30616"/>
    </ligand>
</feature>
<evidence type="ECO:0000256" key="2">
    <source>
        <dbReference type="PIRSR" id="PIRSR640198-1"/>
    </source>
</evidence>
<comment type="caution">
    <text evidence="5">The sequence shown here is derived from an EMBL/GenBank/DDBJ whole genome shotgun (WGS) entry which is preliminary data.</text>
</comment>
<feature type="binding site" evidence="1">
    <location>
        <begin position="202"/>
        <end position="208"/>
    </location>
    <ligand>
        <name>ATP</name>
        <dbReference type="ChEBI" id="CHEBI:30616"/>
    </ligand>
</feature>
<feature type="binding site" evidence="1">
    <location>
        <position position="239"/>
    </location>
    <ligand>
        <name>ATP</name>
        <dbReference type="ChEBI" id="CHEBI:30616"/>
    </ligand>
</feature>
<proteinExistence type="predicted"/>